<keyword evidence="4 5" id="KW-0472">Membrane</keyword>
<feature type="transmembrane region" description="Helical" evidence="5">
    <location>
        <begin position="143"/>
        <end position="161"/>
    </location>
</feature>
<dbReference type="CDD" id="cd17393">
    <property type="entry name" value="MFS_MosC_like"/>
    <property type="match status" value="1"/>
</dbReference>
<keyword evidence="8" id="KW-1185">Reference proteome</keyword>
<evidence type="ECO:0000256" key="2">
    <source>
        <dbReference type="ARBA" id="ARBA00022692"/>
    </source>
</evidence>
<feature type="transmembrane region" description="Helical" evidence="5">
    <location>
        <begin position="206"/>
        <end position="225"/>
    </location>
</feature>
<feature type="domain" description="Major facilitator superfamily (MFS) profile" evidence="6">
    <location>
        <begin position="211"/>
        <end position="389"/>
    </location>
</feature>
<dbReference type="InterPro" id="IPR011701">
    <property type="entry name" value="MFS"/>
</dbReference>
<evidence type="ECO:0000313" key="8">
    <source>
        <dbReference type="Proteomes" id="UP001271769"/>
    </source>
</evidence>
<feature type="transmembrane region" description="Helical" evidence="5">
    <location>
        <begin position="335"/>
        <end position="354"/>
    </location>
</feature>
<dbReference type="Proteomes" id="UP001271769">
    <property type="component" value="Unassembled WGS sequence"/>
</dbReference>
<name>A0ABU5DWR2_9PROT</name>
<dbReference type="PANTHER" id="PTHR23514">
    <property type="entry name" value="BYPASS OF STOP CODON PROTEIN 6"/>
    <property type="match status" value="1"/>
</dbReference>
<feature type="transmembrane region" description="Helical" evidence="5">
    <location>
        <begin position="245"/>
        <end position="266"/>
    </location>
</feature>
<comment type="caution">
    <text evidence="7">The sequence shown here is derived from an EMBL/GenBank/DDBJ whole genome shotgun (WGS) entry which is preliminary data.</text>
</comment>
<proteinExistence type="predicted"/>
<keyword evidence="2 5" id="KW-0812">Transmembrane</keyword>
<dbReference type="PANTHER" id="PTHR23514:SF13">
    <property type="entry name" value="INNER MEMBRANE PROTEIN YBJJ"/>
    <property type="match status" value="1"/>
</dbReference>
<feature type="transmembrane region" description="Helical" evidence="5">
    <location>
        <begin position="302"/>
        <end position="323"/>
    </location>
</feature>
<evidence type="ECO:0000256" key="5">
    <source>
        <dbReference type="SAM" id="Phobius"/>
    </source>
</evidence>
<feature type="transmembrane region" description="Helical" evidence="5">
    <location>
        <begin position="108"/>
        <end position="131"/>
    </location>
</feature>
<dbReference type="InterPro" id="IPR036259">
    <property type="entry name" value="MFS_trans_sf"/>
</dbReference>
<dbReference type="InterPro" id="IPR020846">
    <property type="entry name" value="MFS_dom"/>
</dbReference>
<comment type="subcellular location">
    <subcellularLocation>
        <location evidence="1">Membrane</location>
        <topology evidence="1">Multi-pass membrane protein</topology>
    </subcellularLocation>
</comment>
<dbReference type="PROSITE" id="PS50850">
    <property type="entry name" value="MFS"/>
    <property type="match status" value="1"/>
</dbReference>
<protein>
    <submittedName>
        <fullName evidence="7">MFS transporter</fullName>
    </submittedName>
</protein>
<evidence type="ECO:0000259" key="6">
    <source>
        <dbReference type="PROSITE" id="PS50850"/>
    </source>
</evidence>
<keyword evidence="3 5" id="KW-1133">Transmembrane helix</keyword>
<dbReference type="SUPFAM" id="SSF103473">
    <property type="entry name" value="MFS general substrate transporter"/>
    <property type="match status" value="1"/>
</dbReference>
<gene>
    <name evidence="7" type="ORF">SMD31_07005</name>
</gene>
<feature type="transmembrane region" description="Helical" evidence="5">
    <location>
        <begin position="360"/>
        <end position="385"/>
    </location>
</feature>
<feature type="transmembrane region" description="Helical" evidence="5">
    <location>
        <begin position="82"/>
        <end position="102"/>
    </location>
</feature>
<feature type="transmembrane region" description="Helical" evidence="5">
    <location>
        <begin position="278"/>
        <end position="296"/>
    </location>
</feature>
<dbReference type="EMBL" id="JAXCLX010000001">
    <property type="protein sequence ID" value="MDY0871663.1"/>
    <property type="molecule type" value="Genomic_DNA"/>
</dbReference>
<organism evidence="7 8">
    <name type="scientific">Dongia rigui</name>
    <dbReference type="NCBI Taxonomy" id="940149"/>
    <lineage>
        <taxon>Bacteria</taxon>
        <taxon>Pseudomonadati</taxon>
        <taxon>Pseudomonadota</taxon>
        <taxon>Alphaproteobacteria</taxon>
        <taxon>Rhodospirillales</taxon>
        <taxon>Dongiaceae</taxon>
        <taxon>Dongia</taxon>
    </lineage>
</organism>
<evidence type="ECO:0000256" key="1">
    <source>
        <dbReference type="ARBA" id="ARBA00004141"/>
    </source>
</evidence>
<reference evidence="7 8" key="1">
    <citation type="journal article" date="2013" name="Antonie Van Leeuwenhoek">
        <title>Dongia rigui sp. nov., isolated from freshwater of a large wetland in Korea.</title>
        <authorList>
            <person name="Baik K.S."/>
            <person name="Hwang Y.M."/>
            <person name="Choi J.S."/>
            <person name="Kwon J."/>
            <person name="Seong C.N."/>
        </authorList>
    </citation>
    <scope>NUCLEOTIDE SEQUENCE [LARGE SCALE GENOMIC DNA]</scope>
    <source>
        <strain evidence="7 8">04SU4-P</strain>
    </source>
</reference>
<dbReference type="RefSeq" id="WP_320500093.1">
    <property type="nucleotide sequence ID" value="NZ_JAXCLX010000001.1"/>
</dbReference>
<feature type="transmembrane region" description="Helical" evidence="5">
    <location>
        <begin position="167"/>
        <end position="186"/>
    </location>
</feature>
<dbReference type="Gene3D" id="1.20.1250.20">
    <property type="entry name" value="MFS general substrate transporter like domains"/>
    <property type="match status" value="2"/>
</dbReference>
<feature type="transmembrane region" description="Helical" evidence="5">
    <location>
        <begin position="19"/>
        <end position="39"/>
    </location>
</feature>
<evidence type="ECO:0000313" key="7">
    <source>
        <dbReference type="EMBL" id="MDY0871663.1"/>
    </source>
</evidence>
<evidence type="ECO:0000256" key="3">
    <source>
        <dbReference type="ARBA" id="ARBA00022989"/>
    </source>
</evidence>
<evidence type="ECO:0000256" key="4">
    <source>
        <dbReference type="ARBA" id="ARBA00023136"/>
    </source>
</evidence>
<dbReference type="Pfam" id="PF07690">
    <property type="entry name" value="MFS_1"/>
    <property type="match status" value="1"/>
</dbReference>
<accession>A0ABU5DWR2</accession>
<feature type="transmembrane region" description="Helical" evidence="5">
    <location>
        <begin position="51"/>
        <end position="70"/>
    </location>
</feature>
<sequence>MTDATSPNGHAKPGRPEQLATRLSFFFIGVTLANWAALVPFAKLRTGLDDTWLGFLLLCLGAGSIIAMPISGALSTRFGCRAVILVCGLAVALLLLPLSFLASGVLMAVSLFAFGAAVGACEVAMNIQAVIVEKGADRPLMSGFHGCFSLGGFAGAGSMSLLLSLGVAPFTATLAIVIALIVILALAHRRNIAYGNEGGGGSPLFVLPHGIVLFIGFLCFVIFLAEGAMLDWSGQFLVSQRGFEATAAGTGYSAFAIAMTVGRFAGDWIVAHLGRSRILLLGGCGVTLGFLLAVLAPVDEAALLGFVLIGLGASNIVPVLYTAAGAQKVMSPSHAVAAITTIGYAGILVGPAAIGPVADWTSLSFAFGLIGALVLVVPLSARVIAAQMR</sequence>
<dbReference type="InterPro" id="IPR051788">
    <property type="entry name" value="MFS_Transporter"/>
</dbReference>